<reference evidence="2" key="1">
    <citation type="submission" date="2024-07" db="EMBL/GenBank/DDBJ databases">
        <authorList>
            <person name="Yu S.T."/>
        </authorList>
    </citation>
    <scope>NUCLEOTIDE SEQUENCE</scope>
    <source>
        <strain evidence="2">R28</strain>
    </source>
</reference>
<gene>
    <name evidence="2" type="ORF">AB5J49_10290</name>
</gene>
<name>A0AB39QIG7_9ACTN</name>
<feature type="region of interest" description="Disordered" evidence="1">
    <location>
        <begin position="18"/>
        <end position="58"/>
    </location>
</feature>
<dbReference type="RefSeq" id="WP_369175501.1">
    <property type="nucleotide sequence ID" value="NZ_CP163439.1"/>
</dbReference>
<evidence type="ECO:0000256" key="1">
    <source>
        <dbReference type="SAM" id="MobiDB-lite"/>
    </source>
</evidence>
<sequence>MTKRNSVALKEAAMRRMTVQKPLKRKTDARRLREEADESSSGRPEVRKDIARTWWPEG</sequence>
<accession>A0AB39QIG7</accession>
<proteinExistence type="predicted"/>
<dbReference type="EMBL" id="CP163439">
    <property type="protein sequence ID" value="XDQ40789.1"/>
    <property type="molecule type" value="Genomic_DNA"/>
</dbReference>
<protein>
    <submittedName>
        <fullName evidence="2">Uncharacterized protein</fullName>
    </submittedName>
</protein>
<organism evidence="2">
    <name type="scientific">Streptomyces sp. R28</name>
    <dbReference type="NCBI Taxonomy" id="3238628"/>
    <lineage>
        <taxon>Bacteria</taxon>
        <taxon>Bacillati</taxon>
        <taxon>Actinomycetota</taxon>
        <taxon>Actinomycetes</taxon>
        <taxon>Kitasatosporales</taxon>
        <taxon>Streptomycetaceae</taxon>
        <taxon>Streptomyces</taxon>
    </lineage>
</organism>
<evidence type="ECO:0000313" key="2">
    <source>
        <dbReference type="EMBL" id="XDQ40789.1"/>
    </source>
</evidence>
<feature type="compositionally biased region" description="Basic and acidic residues" evidence="1">
    <location>
        <begin position="25"/>
        <end position="34"/>
    </location>
</feature>
<dbReference type="AlphaFoldDB" id="A0AB39QIG7"/>